<dbReference type="InterPro" id="IPR052745">
    <property type="entry name" value="G3P_Oxidase/Oxidoreductase"/>
</dbReference>
<keyword evidence="5" id="KW-1185">Reference proteome</keyword>
<dbReference type="STRING" id="670154.SAMN04488002_2034"/>
<dbReference type="OrthoDB" id="9801699at2"/>
<dbReference type="EMBL" id="FOYO01000001">
    <property type="protein sequence ID" value="SFR46143.1"/>
    <property type="molecule type" value="Genomic_DNA"/>
</dbReference>
<sequence length="471" mass="50846">MPENKRFDVVVIGAGVVGCAMARRFTLEGARVAILERATDILAGASKANSAILHTGFDAPEGSLELECVRAGYQEYQNIRGSLGLVQDNAGAYVVAWKKAGLSKLEALKARAHRNGITDVELVSAETLKAQEPNLSDKALGAAFVPTESLIDPWSAPYVYLHQAIENGAHLMTSCDVTSGVFDGEHWRLDTTMGSVEARVVINCAGLYGDLVDQALLGASDFTIKPRKGQFVVFDKAASKLLSSIILPVPSKTTKGIVLFRTVFGNLAVGPTAEEQRSRTDTTTDEQTLKALIADAVTKVPALKDMPVTATYAGLRPATENNDYQILPKSDRNWITVGGIRSTGLSGALGIAQYVYRLYSEMGRSHEPLANPATPQANQLAEGAARDWTRGTGGEVVCHCELVTKREIETALSGPLRARSIDGLKRQTRATMGRCQGFYCAARLAELTSGHFERPLAEKFDDYEGLRNEQQ</sequence>
<dbReference type="RefSeq" id="WP_090216218.1">
    <property type="nucleotide sequence ID" value="NZ_FOYO01000001.1"/>
</dbReference>
<reference evidence="5" key="1">
    <citation type="submission" date="2016-10" db="EMBL/GenBank/DDBJ databases">
        <authorList>
            <person name="Varghese N."/>
            <person name="Submissions S."/>
        </authorList>
    </citation>
    <scope>NUCLEOTIDE SEQUENCE [LARGE SCALE GENOMIC DNA]</scope>
    <source>
        <strain evidence="5">DSM 26921</strain>
    </source>
</reference>
<dbReference type="InterPro" id="IPR007419">
    <property type="entry name" value="BFD-like_2Fe2S-bd_dom"/>
</dbReference>
<evidence type="ECO:0000259" key="2">
    <source>
        <dbReference type="Pfam" id="PF01266"/>
    </source>
</evidence>
<dbReference type="InterPro" id="IPR036188">
    <property type="entry name" value="FAD/NAD-bd_sf"/>
</dbReference>
<organism evidence="4 5">
    <name type="scientific">Litoreibacter janthinus</name>
    <dbReference type="NCBI Taxonomy" id="670154"/>
    <lineage>
        <taxon>Bacteria</taxon>
        <taxon>Pseudomonadati</taxon>
        <taxon>Pseudomonadota</taxon>
        <taxon>Alphaproteobacteria</taxon>
        <taxon>Rhodobacterales</taxon>
        <taxon>Roseobacteraceae</taxon>
        <taxon>Litoreibacter</taxon>
    </lineage>
</organism>
<dbReference type="Gene3D" id="1.10.10.1100">
    <property type="entry name" value="BFD-like [2Fe-2S]-binding domain"/>
    <property type="match status" value="1"/>
</dbReference>
<dbReference type="Proteomes" id="UP000199658">
    <property type="component" value="Unassembled WGS sequence"/>
</dbReference>
<dbReference type="Pfam" id="PF01266">
    <property type="entry name" value="DAO"/>
    <property type="match status" value="1"/>
</dbReference>
<name>A0A1I6GV43_9RHOB</name>
<dbReference type="PANTHER" id="PTHR42720">
    <property type="entry name" value="GLYCEROL-3-PHOSPHATE DEHYDROGENASE"/>
    <property type="match status" value="1"/>
</dbReference>
<dbReference type="InterPro" id="IPR041854">
    <property type="entry name" value="BFD-like_2Fe2S-bd_dom_sf"/>
</dbReference>
<evidence type="ECO:0000313" key="4">
    <source>
        <dbReference type="EMBL" id="SFR46143.1"/>
    </source>
</evidence>
<dbReference type="Gene3D" id="3.30.9.10">
    <property type="entry name" value="D-Amino Acid Oxidase, subunit A, domain 2"/>
    <property type="match status" value="1"/>
</dbReference>
<proteinExistence type="predicted"/>
<evidence type="ECO:0000313" key="5">
    <source>
        <dbReference type="Proteomes" id="UP000199658"/>
    </source>
</evidence>
<evidence type="ECO:0000259" key="3">
    <source>
        <dbReference type="Pfam" id="PF04324"/>
    </source>
</evidence>
<feature type="domain" description="BFD-like [2Fe-2S]-binding" evidence="3">
    <location>
        <begin position="396"/>
        <end position="447"/>
    </location>
</feature>
<evidence type="ECO:0000256" key="1">
    <source>
        <dbReference type="ARBA" id="ARBA00023002"/>
    </source>
</evidence>
<keyword evidence="1" id="KW-0560">Oxidoreductase</keyword>
<dbReference type="InterPro" id="IPR006076">
    <property type="entry name" value="FAD-dep_OxRdtase"/>
</dbReference>
<feature type="domain" description="FAD dependent oxidoreductase" evidence="2">
    <location>
        <begin position="8"/>
        <end position="355"/>
    </location>
</feature>
<dbReference type="Pfam" id="PF04324">
    <property type="entry name" value="Fer2_BFD"/>
    <property type="match status" value="1"/>
</dbReference>
<dbReference type="Gene3D" id="3.50.50.60">
    <property type="entry name" value="FAD/NAD(P)-binding domain"/>
    <property type="match status" value="1"/>
</dbReference>
<dbReference type="SUPFAM" id="SSF54373">
    <property type="entry name" value="FAD-linked reductases, C-terminal domain"/>
    <property type="match status" value="1"/>
</dbReference>
<dbReference type="GO" id="GO:0016491">
    <property type="term" value="F:oxidoreductase activity"/>
    <property type="evidence" value="ECO:0007669"/>
    <property type="project" value="UniProtKB-KW"/>
</dbReference>
<accession>A0A1I6GV43</accession>
<protein>
    <submittedName>
        <fullName evidence="4">Glycerol-3-phosphate dehydrogenase</fullName>
    </submittedName>
</protein>
<gene>
    <name evidence="4" type="ORF">SAMN04488002_2034</name>
</gene>
<dbReference type="SUPFAM" id="SSF51905">
    <property type="entry name" value="FAD/NAD(P)-binding domain"/>
    <property type="match status" value="1"/>
</dbReference>
<dbReference type="AlphaFoldDB" id="A0A1I6GV43"/>
<dbReference type="PANTHER" id="PTHR42720:SF1">
    <property type="entry name" value="GLYCEROL 3-PHOSPHATE OXIDASE"/>
    <property type="match status" value="1"/>
</dbReference>
<dbReference type="CDD" id="cd19946">
    <property type="entry name" value="GlpA-like_Fer2_BFD-like"/>
    <property type="match status" value="1"/>
</dbReference>
<dbReference type="PROSITE" id="PS51257">
    <property type="entry name" value="PROKAR_LIPOPROTEIN"/>
    <property type="match status" value="1"/>
</dbReference>